<evidence type="ECO:0000256" key="9">
    <source>
        <dbReference type="ARBA" id="ARBA00023316"/>
    </source>
</evidence>
<evidence type="ECO:0000256" key="1">
    <source>
        <dbReference type="ARBA" id="ARBA00022490"/>
    </source>
</evidence>
<dbReference type="NCBIfam" id="TIGR01143">
    <property type="entry name" value="murF"/>
    <property type="match status" value="1"/>
</dbReference>
<dbReference type="InterPro" id="IPR036615">
    <property type="entry name" value="Mur_ligase_C_dom_sf"/>
</dbReference>
<protein>
    <recommendedName>
        <fullName evidence="10 11">UDP-N-acetylmuramoyl-tripeptide--D-alanyl-D-alanine ligase</fullName>
        <ecNumber evidence="10 11">6.3.2.10</ecNumber>
    </recommendedName>
    <alternativeName>
        <fullName evidence="10">D-alanyl-D-alanine-adding enzyme</fullName>
    </alternativeName>
</protein>
<dbReference type="InterPro" id="IPR036565">
    <property type="entry name" value="Mur-like_cat_sf"/>
</dbReference>
<dbReference type="InterPro" id="IPR005863">
    <property type="entry name" value="UDP-N-AcMur_synth"/>
</dbReference>
<keyword evidence="8 10" id="KW-0131">Cell cycle</keyword>
<sequence length="454" mass="49588">MFARTLKEVEQMSGGSGLQSQWDEIEIRGVSIHSKSVEPGNLFIPIVRIKDGHDYAAEAVANGAAASLWQNDHPNPPLHTPLIFVDNSLEALQLLAGAYRDQLPVKVIGITGSNGKTTTKDMIDSILRTTYKVHKTKGNLNSQVGVPLTILNIAADTEFAVIEMGMSERGQIERLSRIAKPDLAVITMIGVSHLSTLGSREAIAAAKLEIIKGMPPGGVLLLNGDEPLLMKRIEELKQSISSICFGEQESNTYRAVSISMDATSTHFTCSRTSYQVPLLGKHNVLNALAAIAVADVLSMHVEDVRRGLQQLSMSGMRMEVIRASSGFTIINDAWNASPVSMKAAIQTFEELSEYPCKIVLLGDMLELGEHERVFHREIGSSINPERIDYVYTLGDLGREIANEAAKHFPEGRVRACDDTKELIQELRSMLKPSDAILIKGSRGMAFEQIVSALT</sequence>
<dbReference type="Gene3D" id="3.40.1190.10">
    <property type="entry name" value="Mur-like, catalytic domain"/>
    <property type="match status" value="1"/>
</dbReference>
<keyword evidence="15" id="KW-1185">Reference proteome</keyword>
<evidence type="ECO:0000259" key="12">
    <source>
        <dbReference type="Pfam" id="PF02875"/>
    </source>
</evidence>
<dbReference type="InterPro" id="IPR004101">
    <property type="entry name" value="Mur_ligase_C"/>
</dbReference>
<evidence type="ECO:0000256" key="11">
    <source>
        <dbReference type="RuleBase" id="RU004136"/>
    </source>
</evidence>
<dbReference type="PANTHER" id="PTHR43024">
    <property type="entry name" value="UDP-N-ACETYLMURAMOYL-TRIPEPTIDE--D-ALANYL-D-ALANINE LIGASE"/>
    <property type="match status" value="1"/>
</dbReference>
<name>A0ABV6JJE3_9BACL</name>
<dbReference type="Pfam" id="PF08245">
    <property type="entry name" value="Mur_ligase_M"/>
    <property type="match status" value="1"/>
</dbReference>
<dbReference type="Gene3D" id="3.40.1390.10">
    <property type="entry name" value="MurE/MurF, N-terminal domain"/>
    <property type="match status" value="1"/>
</dbReference>
<dbReference type="EC" id="6.3.2.10" evidence="10 11"/>
<keyword evidence="1 10" id="KW-0963">Cytoplasm</keyword>
<comment type="catalytic activity">
    <reaction evidence="10 11">
        <text>D-alanyl-D-alanine + UDP-N-acetyl-alpha-D-muramoyl-L-alanyl-gamma-D-glutamyl-meso-2,6-diaminopimelate + ATP = UDP-N-acetyl-alpha-D-muramoyl-L-alanyl-gamma-D-glutamyl-meso-2,6-diaminopimeloyl-D-alanyl-D-alanine + ADP + phosphate + H(+)</text>
        <dbReference type="Rhea" id="RHEA:28374"/>
        <dbReference type="ChEBI" id="CHEBI:15378"/>
        <dbReference type="ChEBI" id="CHEBI:30616"/>
        <dbReference type="ChEBI" id="CHEBI:43474"/>
        <dbReference type="ChEBI" id="CHEBI:57822"/>
        <dbReference type="ChEBI" id="CHEBI:61386"/>
        <dbReference type="ChEBI" id="CHEBI:83905"/>
        <dbReference type="ChEBI" id="CHEBI:456216"/>
        <dbReference type="EC" id="6.3.2.10"/>
    </reaction>
</comment>
<keyword evidence="3 10" id="KW-0132">Cell division</keyword>
<keyword evidence="7 10" id="KW-0573">Peptidoglycan synthesis</keyword>
<evidence type="ECO:0000256" key="7">
    <source>
        <dbReference type="ARBA" id="ARBA00022984"/>
    </source>
</evidence>
<dbReference type="InterPro" id="IPR051046">
    <property type="entry name" value="MurCDEF_CellWall_CoF430Synth"/>
</dbReference>
<dbReference type="GO" id="GO:0047480">
    <property type="term" value="F:UDP-N-acetylmuramoyl-tripeptide-D-alanyl-D-alanine ligase activity"/>
    <property type="evidence" value="ECO:0007669"/>
    <property type="project" value="UniProtKB-EC"/>
</dbReference>
<dbReference type="Proteomes" id="UP001589818">
    <property type="component" value="Unassembled WGS sequence"/>
</dbReference>
<dbReference type="Gene3D" id="3.90.190.20">
    <property type="entry name" value="Mur ligase, C-terminal domain"/>
    <property type="match status" value="1"/>
</dbReference>
<evidence type="ECO:0000256" key="3">
    <source>
        <dbReference type="ARBA" id="ARBA00022618"/>
    </source>
</evidence>
<dbReference type="RefSeq" id="WP_204815855.1">
    <property type="nucleotide sequence ID" value="NZ_JANHOF010000001.1"/>
</dbReference>
<feature type="domain" description="Mur ligase central" evidence="13">
    <location>
        <begin position="110"/>
        <end position="294"/>
    </location>
</feature>
<evidence type="ECO:0000256" key="6">
    <source>
        <dbReference type="ARBA" id="ARBA00022960"/>
    </source>
</evidence>
<comment type="subcellular location">
    <subcellularLocation>
        <location evidence="10 11">Cytoplasm</location>
    </subcellularLocation>
</comment>
<dbReference type="InterPro" id="IPR035911">
    <property type="entry name" value="MurE/MurF_N"/>
</dbReference>
<evidence type="ECO:0000256" key="5">
    <source>
        <dbReference type="ARBA" id="ARBA00022840"/>
    </source>
</evidence>
<dbReference type="InterPro" id="IPR013221">
    <property type="entry name" value="Mur_ligase_cen"/>
</dbReference>
<keyword evidence="5 10" id="KW-0067">ATP-binding</keyword>
<dbReference type="SUPFAM" id="SSF53623">
    <property type="entry name" value="MurD-like peptide ligases, catalytic domain"/>
    <property type="match status" value="1"/>
</dbReference>
<keyword evidence="2 10" id="KW-0436">Ligase</keyword>
<dbReference type="EMBL" id="JBHLVF010000041">
    <property type="protein sequence ID" value="MFC0394678.1"/>
    <property type="molecule type" value="Genomic_DNA"/>
</dbReference>
<evidence type="ECO:0000313" key="14">
    <source>
        <dbReference type="EMBL" id="MFC0394678.1"/>
    </source>
</evidence>
<reference evidence="14 15" key="1">
    <citation type="submission" date="2024-09" db="EMBL/GenBank/DDBJ databases">
        <authorList>
            <person name="Sun Q."/>
            <person name="Mori K."/>
        </authorList>
    </citation>
    <scope>NUCLEOTIDE SEQUENCE [LARGE SCALE GENOMIC DNA]</scope>
    <source>
        <strain evidence="14 15">CCM 4839</strain>
    </source>
</reference>
<evidence type="ECO:0000256" key="4">
    <source>
        <dbReference type="ARBA" id="ARBA00022741"/>
    </source>
</evidence>
<evidence type="ECO:0000256" key="10">
    <source>
        <dbReference type="HAMAP-Rule" id="MF_02019"/>
    </source>
</evidence>
<comment type="pathway">
    <text evidence="10 11">Cell wall biogenesis; peptidoglycan biosynthesis.</text>
</comment>
<accession>A0ABV6JJE3</accession>
<feature type="binding site" evidence="10">
    <location>
        <begin position="112"/>
        <end position="118"/>
    </location>
    <ligand>
        <name>ATP</name>
        <dbReference type="ChEBI" id="CHEBI:30616"/>
    </ligand>
</feature>
<comment type="similarity">
    <text evidence="10">Belongs to the MurCDEF family. MurF subfamily.</text>
</comment>
<proteinExistence type="inferred from homology"/>
<keyword evidence="4 10" id="KW-0547">Nucleotide-binding</keyword>
<dbReference type="SUPFAM" id="SSF53244">
    <property type="entry name" value="MurD-like peptide ligases, peptide-binding domain"/>
    <property type="match status" value="1"/>
</dbReference>
<evidence type="ECO:0000256" key="8">
    <source>
        <dbReference type="ARBA" id="ARBA00023306"/>
    </source>
</evidence>
<evidence type="ECO:0000256" key="2">
    <source>
        <dbReference type="ARBA" id="ARBA00022598"/>
    </source>
</evidence>
<organism evidence="14 15">
    <name type="scientific">Paenibacillus mendelii</name>
    <dbReference type="NCBI Taxonomy" id="206163"/>
    <lineage>
        <taxon>Bacteria</taxon>
        <taxon>Bacillati</taxon>
        <taxon>Bacillota</taxon>
        <taxon>Bacilli</taxon>
        <taxon>Bacillales</taxon>
        <taxon>Paenibacillaceae</taxon>
        <taxon>Paenibacillus</taxon>
    </lineage>
</organism>
<dbReference type="SUPFAM" id="SSF63418">
    <property type="entry name" value="MurE/MurF N-terminal domain"/>
    <property type="match status" value="1"/>
</dbReference>
<comment type="function">
    <text evidence="10 11">Involved in cell wall formation. Catalyzes the final step in the synthesis of UDP-N-acetylmuramoyl-pentapeptide, the precursor of murein.</text>
</comment>
<comment type="caution">
    <text evidence="14">The sequence shown here is derived from an EMBL/GenBank/DDBJ whole genome shotgun (WGS) entry which is preliminary data.</text>
</comment>
<dbReference type="PANTHER" id="PTHR43024:SF1">
    <property type="entry name" value="UDP-N-ACETYLMURAMOYL-TRIPEPTIDE--D-ALANYL-D-ALANINE LIGASE"/>
    <property type="match status" value="1"/>
</dbReference>
<evidence type="ECO:0000259" key="13">
    <source>
        <dbReference type="Pfam" id="PF08245"/>
    </source>
</evidence>
<evidence type="ECO:0000313" key="15">
    <source>
        <dbReference type="Proteomes" id="UP001589818"/>
    </source>
</evidence>
<dbReference type="Pfam" id="PF02875">
    <property type="entry name" value="Mur_ligase_C"/>
    <property type="match status" value="1"/>
</dbReference>
<gene>
    <name evidence="10 14" type="primary">murF</name>
    <name evidence="14" type="ORF">ACFFJ8_25370</name>
</gene>
<feature type="domain" description="Mur ligase C-terminal" evidence="12">
    <location>
        <begin position="316"/>
        <end position="442"/>
    </location>
</feature>
<keyword evidence="9 10" id="KW-0961">Cell wall biogenesis/degradation</keyword>
<keyword evidence="6 10" id="KW-0133">Cell shape</keyword>
<dbReference type="HAMAP" id="MF_02019">
    <property type="entry name" value="MurF"/>
    <property type="match status" value="1"/>
</dbReference>